<feature type="coiled-coil region" evidence="3">
    <location>
        <begin position="333"/>
        <end position="455"/>
    </location>
</feature>
<dbReference type="AlphaFoldDB" id="A0A8C4ZAK6"/>
<dbReference type="Proteomes" id="UP000694546">
    <property type="component" value="Chromosome 2"/>
</dbReference>
<name>A0A8C4ZAK6_GADMO</name>
<dbReference type="InterPro" id="IPR011029">
    <property type="entry name" value="DEATH-like_dom_sf"/>
</dbReference>
<feature type="region of interest" description="Disordered" evidence="4">
    <location>
        <begin position="592"/>
        <end position="623"/>
    </location>
</feature>
<feature type="compositionally biased region" description="Acidic residues" evidence="4">
    <location>
        <begin position="17"/>
        <end position="38"/>
    </location>
</feature>
<gene>
    <name evidence="6" type="primary">CARD10</name>
</gene>
<dbReference type="Gene3D" id="2.30.42.10">
    <property type="match status" value="1"/>
</dbReference>
<dbReference type="Ensembl" id="ENSGMOT00000011062.2">
    <property type="protein sequence ID" value="ENSGMOP00000010764.2"/>
    <property type="gene ID" value="ENSGMOG00000010061.2"/>
</dbReference>
<feature type="domain" description="CARD" evidence="5">
    <location>
        <begin position="50"/>
        <end position="142"/>
    </location>
</feature>
<dbReference type="Gene3D" id="1.10.533.10">
    <property type="entry name" value="Death Domain, Fas"/>
    <property type="match status" value="1"/>
</dbReference>
<evidence type="ECO:0000256" key="3">
    <source>
        <dbReference type="SAM" id="Coils"/>
    </source>
</evidence>
<feature type="compositionally biased region" description="Pro residues" evidence="4">
    <location>
        <begin position="597"/>
        <end position="607"/>
    </location>
</feature>
<dbReference type="PANTHER" id="PTHR14559">
    <property type="entry name" value="CASPASE RECRUITMENT DOMAIN FAMILY"/>
    <property type="match status" value="1"/>
</dbReference>
<sequence length="1038" mass="117804">MSGLSVWGEESEHPQKEEEEVEEVLEEEEVEEKEEEDGEARPLSPWSEERCEELWERVEANRHKLTRILNPAKLTAYLRQCKVMDGEDEDEVLNSTQYPLRVSKAGRLLDILQLQGPRGLQAFMESLEFYHPEQFTLLTGQKATQRCSLILDEEGPEALTQFLLLEVKKLREQLRNARLCERRLSKRCRAAEEERSRAEGKAHDHRYERLQLERLRHDLELGSRELTRLKDRHLEQAVKYSRALELQGQASAREKELLRQVEELKLRLVEADTLSINGHSRSLSLKRSSVLHNSIKRMTPPLLPLKPLQHSDIPKDAPTSGTSALMDILHQDRKEAVEQRQEMCDTITRLQEELESTEEQMEELEGQCEQLQLKVRTLQMDWETEQKRSMSYFNQTTELEKERDQALRSRDSLQLEYTDCLLDKNRLRKRNAELQVSLEQQAWLLEKERERARQQGDKAGPCLNCSNLSLCSEDQCFGPCCSPGLDLSPSISTSNILLRKIPHKGPVREPGESRSISDDNLLPLMVENEKEINRLSTFPFPPCLNSMNRRFNTEFELDSWGSDDNDLTSGAPSEPSLCYSLSSLNSQVFSPDLAGLPPAPQPKPWPAAPGLKPVSPSSSPPIAVKQRQCSFDDDVTLVGGNHTGVFVSHVTPGSHAASCGLQEGSELLELQQVLSGGGSLLLSQCTTEVAHFSLQWWTQPASLKHRANPEAYATLCSQLAAPSFLGADSFYVRVNLDMDPSGDVPFLGARCDDIMHVTDTRYQGKYQWRCCLLDRCTAQPLLAGAMPNYNRAQQLLLLRLRTMASKQKNFKKKVLSRKAVARRVRLVKAVAPGAGGPSTQVLYTLSHRQEEQLIPYSLVQPVQAGARRPVLFSPSPLSRGLIEQLLQPAMSQLQFNTCPPEPIPATERCQKHVFMLNPSIPDDSLGIRLQSIQDIVSQVNQRRDLYFIVKSPPGYLYFKVKVAPLPGYLYFKVKVPPGYWSSNLKVPPLPGHLYFRVKVPPEHKFFKKNLLHVLQSKGISRVSVLRVHFSSGFHIRIR</sequence>
<dbReference type="InterPro" id="IPR001315">
    <property type="entry name" value="CARD"/>
</dbReference>
<protein>
    <submittedName>
        <fullName evidence="6">Caspase recruitment domain family member 10</fullName>
    </submittedName>
</protein>
<feature type="coiled-coil region" evidence="3">
    <location>
        <begin position="181"/>
        <end position="274"/>
    </location>
</feature>
<evidence type="ECO:0000256" key="2">
    <source>
        <dbReference type="ARBA" id="ARBA00023054"/>
    </source>
</evidence>
<dbReference type="GO" id="GO:0050700">
    <property type="term" value="F:CARD domain binding"/>
    <property type="evidence" value="ECO:0007669"/>
    <property type="project" value="TreeGrafter"/>
</dbReference>
<dbReference type="SUPFAM" id="SSF50156">
    <property type="entry name" value="PDZ domain-like"/>
    <property type="match status" value="1"/>
</dbReference>
<dbReference type="Gene3D" id="2.30.30.40">
    <property type="entry name" value="SH3 Domains"/>
    <property type="match status" value="1"/>
</dbReference>
<evidence type="ECO:0000256" key="4">
    <source>
        <dbReference type="SAM" id="MobiDB-lite"/>
    </source>
</evidence>
<dbReference type="OMA" id="YLYFKVK"/>
<reference evidence="6" key="2">
    <citation type="submission" date="2025-09" db="UniProtKB">
        <authorList>
            <consortium name="Ensembl"/>
        </authorList>
    </citation>
    <scope>IDENTIFICATION</scope>
</reference>
<keyword evidence="1" id="KW-0597">Phosphoprotein</keyword>
<dbReference type="InterPro" id="IPR036034">
    <property type="entry name" value="PDZ_sf"/>
</dbReference>
<evidence type="ECO:0000313" key="7">
    <source>
        <dbReference type="Proteomes" id="UP000694546"/>
    </source>
</evidence>
<dbReference type="PROSITE" id="PS50209">
    <property type="entry name" value="CARD"/>
    <property type="match status" value="1"/>
</dbReference>
<keyword evidence="2 3" id="KW-0175">Coiled coil</keyword>
<dbReference type="SUPFAM" id="SSF47986">
    <property type="entry name" value="DEATH domain"/>
    <property type="match status" value="1"/>
</dbReference>
<accession>A0A8C4ZAK6</accession>
<dbReference type="GO" id="GO:0005737">
    <property type="term" value="C:cytoplasm"/>
    <property type="evidence" value="ECO:0007669"/>
    <property type="project" value="TreeGrafter"/>
</dbReference>
<evidence type="ECO:0000259" key="5">
    <source>
        <dbReference type="PROSITE" id="PS50209"/>
    </source>
</evidence>
<organism evidence="6 7">
    <name type="scientific">Gadus morhua</name>
    <name type="common">Atlantic cod</name>
    <dbReference type="NCBI Taxonomy" id="8049"/>
    <lineage>
        <taxon>Eukaryota</taxon>
        <taxon>Metazoa</taxon>
        <taxon>Chordata</taxon>
        <taxon>Craniata</taxon>
        <taxon>Vertebrata</taxon>
        <taxon>Euteleostomi</taxon>
        <taxon>Actinopterygii</taxon>
        <taxon>Neopterygii</taxon>
        <taxon>Teleostei</taxon>
        <taxon>Neoteleostei</taxon>
        <taxon>Acanthomorphata</taxon>
        <taxon>Zeiogadaria</taxon>
        <taxon>Gadariae</taxon>
        <taxon>Gadiformes</taxon>
        <taxon>Gadoidei</taxon>
        <taxon>Gadidae</taxon>
        <taxon>Gadus</taxon>
    </lineage>
</organism>
<dbReference type="GeneTree" id="ENSGT00940000157763"/>
<evidence type="ECO:0000313" key="6">
    <source>
        <dbReference type="Ensembl" id="ENSGMOP00000010764.2"/>
    </source>
</evidence>
<keyword evidence="7" id="KW-1185">Reference proteome</keyword>
<reference evidence="6" key="1">
    <citation type="submission" date="2025-08" db="UniProtKB">
        <authorList>
            <consortium name="Ensembl"/>
        </authorList>
    </citation>
    <scope>IDENTIFICATION</scope>
</reference>
<proteinExistence type="predicted"/>
<evidence type="ECO:0000256" key="1">
    <source>
        <dbReference type="ARBA" id="ARBA00022553"/>
    </source>
</evidence>
<feature type="region of interest" description="Disordered" evidence="4">
    <location>
        <begin position="1"/>
        <end position="46"/>
    </location>
</feature>
<dbReference type="PANTHER" id="PTHR14559:SF13">
    <property type="entry name" value="CASPASE RECRUITMENT DOMAIN-CONTAINING PROTEIN 10-LIKE"/>
    <property type="match status" value="1"/>
</dbReference>
<dbReference type="Pfam" id="PF00619">
    <property type="entry name" value="CARD"/>
    <property type="match status" value="1"/>
</dbReference>